<feature type="signal peptide" evidence="1">
    <location>
        <begin position="1"/>
        <end position="20"/>
    </location>
</feature>
<sequence>MKLATTLLVLMVATVTVTSAQTANPLPENFVERVEAILKWFDLRISVYRKANMLLKQLIRKVNALQPYNSGMDIYYRKWIDFNGSPILLRSVPVNGTGTTPVSELLRKSLQQKDLRIVLSMMPEVQAAFQKLV</sequence>
<dbReference type="EMBL" id="HBUE01203247">
    <property type="protein sequence ID" value="CAG6530817.1"/>
    <property type="molecule type" value="Transcribed_RNA"/>
</dbReference>
<dbReference type="EMBL" id="HBUE01309443">
    <property type="protein sequence ID" value="CAG6582651.1"/>
    <property type="molecule type" value="Transcribed_RNA"/>
</dbReference>
<reference evidence="2" key="1">
    <citation type="submission" date="2021-05" db="EMBL/GenBank/DDBJ databases">
        <authorList>
            <person name="Alioto T."/>
            <person name="Alioto T."/>
            <person name="Gomez Garrido J."/>
        </authorList>
    </citation>
    <scope>NUCLEOTIDE SEQUENCE</scope>
</reference>
<accession>A0A8D8HAQ6</accession>
<dbReference type="AlphaFoldDB" id="A0A8D8HAQ6"/>
<evidence type="ECO:0000313" key="2">
    <source>
        <dbReference type="EMBL" id="CAG6530817.1"/>
    </source>
</evidence>
<keyword evidence="1" id="KW-0732">Signal</keyword>
<proteinExistence type="predicted"/>
<evidence type="ECO:0000256" key="1">
    <source>
        <dbReference type="SAM" id="SignalP"/>
    </source>
</evidence>
<feature type="chain" id="PRO_5036260866" evidence="1">
    <location>
        <begin position="21"/>
        <end position="133"/>
    </location>
</feature>
<name>A0A8D8HAQ6_CULPI</name>
<protein>
    <submittedName>
        <fullName evidence="2">(northern house mosquito) hypothetical protein</fullName>
    </submittedName>
</protein>
<organism evidence="2">
    <name type="scientific">Culex pipiens</name>
    <name type="common">House mosquito</name>
    <dbReference type="NCBI Taxonomy" id="7175"/>
    <lineage>
        <taxon>Eukaryota</taxon>
        <taxon>Metazoa</taxon>
        <taxon>Ecdysozoa</taxon>
        <taxon>Arthropoda</taxon>
        <taxon>Hexapoda</taxon>
        <taxon>Insecta</taxon>
        <taxon>Pterygota</taxon>
        <taxon>Neoptera</taxon>
        <taxon>Endopterygota</taxon>
        <taxon>Diptera</taxon>
        <taxon>Nematocera</taxon>
        <taxon>Culicoidea</taxon>
        <taxon>Culicidae</taxon>
        <taxon>Culicinae</taxon>
        <taxon>Culicini</taxon>
        <taxon>Culex</taxon>
        <taxon>Culex</taxon>
    </lineage>
</organism>